<gene>
    <name evidence="14" type="ORF">EHT87_25905</name>
</gene>
<keyword evidence="7" id="KW-0630">Potassium</keyword>
<keyword evidence="8 13" id="KW-1133">Transmembrane helix</keyword>
<feature type="transmembrane region" description="Helical" evidence="13">
    <location>
        <begin position="20"/>
        <end position="38"/>
    </location>
</feature>
<protein>
    <submittedName>
        <fullName evidence="14">DUF1211 domain-containing protein</fullName>
    </submittedName>
</protein>
<accession>A0A3P1CEZ3</accession>
<keyword evidence="10 13" id="KW-0472">Membrane</keyword>
<evidence type="ECO:0000256" key="5">
    <source>
        <dbReference type="ARBA" id="ARBA00022692"/>
    </source>
</evidence>
<comment type="catalytic activity">
    <reaction evidence="12">
        <text>K(+)(in) = K(+)(out)</text>
        <dbReference type="Rhea" id="RHEA:29463"/>
        <dbReference type="ChEBI" id="CHEBI:29103"/>
    </reaction>
</comment>
<sequence length="106" mass="12265">MDPDQSTEVHQGPDALSFERIVFFSDAVFAIAITLLVIEIKVPEIGHHTPGHAPSIEQLYQQWPGEFRKLFPKFFGFVLSFLVIGQYWINHHRNFGIIRRFDKGLL</sequence>
<dbReference type="OrthoDB" id="7626281at2"/>
<comment type="similarity">
    <text evidence="2">Belongs to the TMEM175 family.</text>
</comment>
<evidence type="ECO:0000256" key="9">
    <source>
        <dbReference type="ARBA" id="ARBA00023065"/>
    </source>
</evidence>
<evidence type="ECO:0000256" key="7">
    <source>
        <dbReference type="ARBA" id="ARBA00022958"/>
    </source>
</evidence>
<dbReference type="RefSeq" id="WP_124909668.1">
    <property type="nucleotide sequence ID" value="NZ_RQJP01000005.1"/>
</dbReference>
<keyword evidence="3" id="KW-0813">Transport</keyword>
<evidence type="ECO:0000256" key="11">
    <source>
        <dbReference type="ARBA" id="ARBA00023303"/>
    </source>
</evidence>
<dbReference type="AlphaFoldDB" id="A0A3P1CEZ3"/>
<dbReference type="GO" id="GO:0015252">
    <property type="term" value="F:proton channel activity"/>
    <property type="evidence" value="ECO:0007669"/>
    <property type="project" value="InterPro"/>
</dbReference>
<evidence type="ECO:0000256" key="4">
    <source>
        <dbReference type="ARBA" id="ARBA00022538"/>
    </source>
</evidence>
<evidence type="ECO:0000256" key="10">
    <source>
        <dbReference type="ARBA" id="ARBA00023136"/>
    </source>
</evidence>
<evidence type="ECO:0000313" key="14">
    <source>
        <dbReference type="EMBL" id="RRB11901.1"/>
    </source>
</evidence>
<dbReference type="GO" id="GO:0016020">
    <property type="term" value="C:membrane"/>
    <property type="evidence" value="ECO:0007669"/>
    <property type="project" value="UniProtKB-SubCell"/>
</dbReference>
<dbReference type="InterPro" id="IPR010617">
    <property type="entry name" value="TMEM175-like"/>
</dbReference>
<keyword evidence="15" id="KW-1185">Reference proteome</keyword>
<dbReference type="Proteomes" id="UP000274271">
    <property type="component" value="Unassembled WGS sequence"/>
</dbReference>
<reference evidence="14 15" key="1">
    <citation type="submission" date="2018-11" db="EMBL/GenBank/DDBJ databases">
        <authorList>
            <person name="Zhou Z."/>
            <person name="Wang G."/>
        </authorList>
    </citation>
    <scope>NUCLEOTIDE SEQUENCE [LARGE SCALE GENOMIC DNA]</scope>
    <source>
        <strain evidence="14 15">KCTC42998</strain>
    </source>
</reference>
<evidence type="ECO:0000256" key="6">
    <source>
        <dbReference type="ARBA" id="ARBA00022826"/>
    </source>
</evidence>
<dbReference type="EMBL" id="RQJP01000005">
    <property type="protein sequence ID" value="RRB11901.1"/>
    <property type="molecule type" value="Genomic_DNA"/>
</dbReference>
<dbReference type="Pfam" id="PF06736">
    <property type="entry name" value="TMEM175"/>
    <property type="match status" value="1"/>
</dbReference>
<feature type="transmembrane region" description="Helical" evidence="13">
    <location>
        <begin position="70"/>
        <end position="89"/>
    </location>
</feature>
<proteinExistence type="inferred from homology"/>
<comment type="caution">
    <text evidence="14">The sequence shown here is derived from an EMBL/GenBank/DDBJ whole genome shotgun (WGS) entry which is preliminary data.</text>
</comment>
<keyword evidence="5 13" id="KW-0812">Transmembrane</keyword>
<evidence type="ECO:0000313" key="15">
    <source>
        <dbReference type="Proteomes" id="UP000274271"/>
    </source>
</evidence>
<evidence type="ECO:0000256" key="3">
    <source>
        <dbReference type="ARBA" id="ARBA00022448"/>
    </source>
</evidence>
<evidence type="ECO:0000256" key="1">
    <source>
        <dbReference type="ARBA" id="ARBA00004141"/>
    </source>
</evidence>
<keyword evidence="11" id="KW-0407">Ion channel</keyword>
<evidence type="ECO:0000256" key="12">
    <source>
        <dbReference type="ARBA" id="ARBA00034430"/>
    </source>
</evidence>
<comment type="subcellular location">
    <subcellularLocation>
        <location evidence="1">Membrane</location>
        <topology evidence="1">Multi-pass membrane protein</topology>
    </subcellularLocation>
</comment>
<dbReference type="GO" id="GO:0005267">
    <property type="term" value="F:potassium channel activity"/>
    <property type="evidence" value="ECO:0007669"/>
    <property type="project" value="UniProtKB-KW"/>
</dbReference>
<evidence type="ECO:0000256" key="13">
    <source>
        <dbReference type="SAM" id="Phobius"/>
    </source>
</evidence>
<name>A0A3P1CEZ3_9BACT</name>
<keyword evidence="6" id="KW-0631">Potassium channel</keyword>
<evidence type="ECO:0000256" key="8">
    <source>
        <dbReference type="ARBA" id="ARBA00022989"/>
    </source>
</evidence>
<keyword evidence="4" id="KW-0633">Potassium transport</keyword>
<evidence type="ECO:0000256" key="2">
    <source>
        <dbReference type="ARBA" id="ARBA00006920"/>
    </source>
</evidence>
<keyword evidence="9" id="KW-0406">Ion transport</keyword>
<organism evidence="14 15">
    <name type="scientific">Larkinella knui</name>
    <dbReference type="NCBI Taxonomy" id="2025310"/>
    <lineage>
        <taxon>Bacteria</taxon>
        <taxon>Pseudomonadati</taxon>
        <taxon>Bacteroidota</taxon>
        <taxon>Cytophagia</taxon>
        <taxon>Cytophagales</taxon>
        <taxon>Spirosomataceae</taxon>
        <taxon>Larkinella</taxon>
    </lineage>
</organism>